<organism evidence="4 5">
    <name type="scientific">Physocladia obscura</name>
    <dbReference type="NCBI Taxonomy" id="109957"/>
    <lineage>
        <taxon>Eukaryota</taxon>
        <taxon>Fungi</taxon>
        <taxon>Fungi incertae sedis</taxon>
        <taxon>Chytridiomycota</taxon>
        <taxon>Chytridiomycota incertae sedis</taxon>
        <taxon>Chytridiomycetes</taxon>
        <taxon>Chytridiales</taxon>
        <taxon>Chytriomycetaceae</taxon>
        <taxon>Physocladia</taxon>
    </lineage>
</organism>
<dbReference type="AlphaFoldDB" id="A0AAD5X6M7"/>
<keyword evidence="1" id="KW-0479">Metal-binding</keyword>
<dbReference type="SUPFAM" id="SSF88713">
    <property type="entry name" value="Glycoside hydrolase/deacetylase"/>
    <property type="match status" value="1"/>
</dbReference>
<dbReference type="PROSITE" id="PS51677">
    <property type="entry name" value="NODB"/>
    <property type="match status" value="1"/>
</dbReference>
<accession>A0AAD5X6M7</accession>
<dbReference type="Proteomes" id="UP001211907">
    <property type="component" value="Unassembled WGS sequence"/>
</dbReference>
<feature type="non-terminal residue" evidence="4">
    <location>
        <position position="1"/>
    </location>
</feature>
<dbReference type="GO" id="GO:0016020">
    <property type="term" value="C:membrane"/>
    <property type="evidence" value="ECO:0007669"/>
    <property type="project" value="TreeGrafter"/>
</dbReference>
<keyword evidence="5" id="KW-1185">Reference proteome</keyword>
<dbReference type="InterPro" id="IPR002509">
    <property type="entry name" value="NODB_dom"/>
</dbReference>
<dbReference type="GO" id="GO:0005975">
    <property type="term" value="P:carbohydrate metabolic process"/>
    <property type="evidence" value="ECO:0007669"/>
    <property type="project" value="InterPro"/>
</dbReference>
<dbReference type="PANTHER" id="PTHR10587">
    <property type="entry name" value="GLYCOSYL TRANSFERASE-RELATED"/>
    <property type="match status" value="1"/>
</dbReference>
<feature type="domain" description="NodB homology" evidence="3">
    <location>
        <begin position="54"/>
        <end position="238"/>
    </location>
</feature>
<evidence type="ECO:0000313" key="4">
    <source>
        <dbReference type="EMBL" id="KAJ3088873.1"/>
    </source>
</evidence>
<dbReference type="Gene3D" id="3.20.20.370">
    <property type="entry name" value="Glycoside hydrolase/deacetylase"/>
    <property type="match status" value="1"/>
</dbReference>
<gene>
    <name evidence="4" type="primary">CDA2_8</name>
    <name evidence="4" type="ORF">HK100_007922</name>
</gene>
<evidence type="ECO:0000313" key="5">
    <source>
        <dbReference type="Proteomes" id="UP001211907"/>
    </source>
</evidence>
<evidence type="ECO:0000256" key="1">
    <source>
        <dbReference type="ARBA" id="ARBA00022723"/>
    </source>
</evidence>
<reference evidence="4" key="1">
    <citation type="submission" date="2020-05" db="EMBL/GenBank/DDBJ databases">
        <title>Phylogenomic resolution of chytrid fungi.</title>
        <authorList>
            <person name="Stajich J.E."/>
            <person name="Amses K."/>
            <person name="Simmons R."/>
            <person name="Seto K."/>
            <person name="Myers J."/>
            <person name="Bonds A."/>
            <person name="Quandt C.A."/>
            <person name="Barry K."/>
            <person name="Liu P."/>
            <person name="Grigoriev I."/>
            <person name="Longcore J.E."/>
            <person name="James T.Y."/>
        </authorList>
    </citation>
    <scope>NUCLEOTIDE SEQUENCE</scope>
    <source>
        <strain evidence="4">JEL0513</strain>
    </source>
</reference>
<comment type="caution">
    <text evidence="4">The sequence shown here is derived from an EMBL/GenBank/DDBJ whole genome shotgun (WGS) entry which is preliminary data.</text>
</comment>
<name>A0AAD5X6M7_9FUNG</name>
<evidence type="ECO:0000256" key="2">
    <source>
        <dbReference type="ARBA" id="ARBA00022801"/>
    </source>
</evidence>
<protein>
    <submittedName>
        <fullName evidence="4">Chitin deacetylase</fullName>
    </submittedName>
</protein>
<dbReference type="GO" id="GO:0009272">
    <property type="term" value="P:fungal-type cell wall biogenesis"/>
    <property type="evidence" value="ECO:0007669"/>
    <property type="project" value="UniProtKB-ARBA"/>
</dbReference>
<dbReference type="PANTHER" id="PTHR10587:SF133">
    <property type="entry name" value="CHITIN DEACETYLASE 1-RELATED"/>
    <property type="match status" value="1"/>
</dbReference>
<dbReference type="EMBL" id="JADGJH010003774">
    <property type="protein sequence ID" value="KAJ3088873.1"/>
    <property type="molecule type" value="Genomic_DNA"/>
</dbReference>
<dbReference type="Pfam" id="PF01522">
    <property type="entry name" value="Polysacc_deac_1"/>
    <property type="match status" value="1"/>
</dbReference>
<dbReference type="GO" id="GO:0004099">
    <property type="term" value="F:chitin deacetylase activity"/>
    <property type="evidence" value="ECO:0007669"/>
    <property type="project" value="TreeGrafter"/>
</dbReference>
<sequence length="311" mass="33904">MKKYTLDNATSFSWALDPWAAAPAVPVWTEFFARAVPNPPVQDDIYQCNSSLPKAWAATYDDGPSDYTPIILDYLQQRNIKTTFFVIGSCIISNPDVLLSTFNAGHEISIHTWSHPDLTTLSDDQIISELVYGAKAVYAVTGVFPKYFRPPYGSVDARVRNVAATMGLRSVVYEADSGDWQYSADPATLNATIPPEFEAWVSQNVTNQISLEHDMFEPEAQIAPTVLGILLDAGYNLMPVHECQGDPNPYNNTILEGFFLSGQFENQTTLLPQVAVPSTTTSASATTTTTTTTVRLAQTGQVGAVAKTSTS</sequence>
<keyword evidence="2" id="KW-0378">Hydrolase</keyword>
<dbReference type="InterPro" id="IPR050248">
    <property type="entry name" value="Polysacc_deacetylase_ArnD"/>
</dbReference>
<dbReference type="GO" id="GO:0046872">
    <property type="term" value="F:metal ion binding"/>
    <property type="evidence" value="ECO:0007669"/>
    <property type="project" value="UniProtKB-KW"/>
</dbReference>
<evidence type="ECO:0000259" key="3">
    <source>
        <dbReference type="PROSITE" id="PS51677"/>
    </source>
</evidence>
<proteinExistence type="predicted"/>
<dbReference type="InterPro" id="IPR011330">
    <property type="entry name" value="Glyco_hydro/deAcase_b/a-brl"/>
</dbReference>